<dbReference type="SUPFAM" id="SSF56349">
    <property type="entry name" value="DNA breaking-rejoining enzymes"/>
    <property type="match status" value="1"/>
</dbReference>
<protein>
    <recommendedName>
        <fullName evidence="5">Tyr recombinase domain-containing protein</fullName>
    </recommendedName>
</protein>
<keyword evidence="4" id="KW-1185">Reference proteome</keyword>
<evidence type="ECO:0000256" key="1">
    <source>
        <dbReference type="ARBA" id="ARBA00023125"/>
    </source>
</evidence>
<evidence type="ECO:0000313" key="3">
    <source>
        <dbReference type="EMBL" id="MFC7669742.1"/>
    </source>
</evidence>
<evidence type="ECO:0000256" key="2">
    <source>
        <dbReference type="ARBA" id="ARBA00023172"/>
    </source>
</evidence>
<comment type="caution">
    <text evidence="3">The sequence shown here is derived from an EMBL/GenBank/DDBJ whole genome shotgun (WGS) entry which is preliminary data.</text>
</comment>
<dbReference type="InterPro" id="IPR010998">
    <property type="entry name" value="Integrase_recombinase_N"/>
</dbReference>
<proteinExistence type="predicted"/>
<sequence>MAPLLTPVTQALSAYINSQVDWQPLTTKSHLTLLNIIREYVEETNTVWEMETLSNDAVTAWQMWLMKEKNYKNSTLGKQVKKLKQFLKNSPTGAPHVNLSNVAPIHEMRVSSAIVTITATEMAQLYRLDLSQSPRLERVRDLFILQCYTGLRYSDVIRLQRADISGGFIRLETQKVVDGTNIPLFTQAEAILEKYGYNLAPLAISNPKQNKYLKELLSLTSTLEAIPTLKREVKLPEERGTVRKYPTAPLYTVISTHCARKSFISACLEWASPRIW</sequence>
<dbReference type="InterPro" id="IPR013762">
    <property type="entry name" value="Integrase-like_cat_sf"/>
</dbReference>
<dbReference type="Proteomes" id="UP001596513">
    <property type="component" value="Unassembled WGS sequence"/>
</dbReference>
<dbReference type="Gene3D" id="1.10.443.10">
    <property type="entry name" value="Intergrase catalytic core"/>
    <property type="match status" value="1"/>
</dbReference>
<dbReference type="Gene3D" id="1.10.150.130">
    <property type="match status" value="1"/>
</dbReference>
<evidence type="ECO:0008006" key="5">
    <source>
        <dbReference type="Google" id="ProtNLM"/>
    </source>
</evidence>
<dbReference type="EMBL" id="JBHTEK010000001">
    <property type="protein sequence ID" value="MFC7669742.1"/>
    <property type="molecule type" value="Genomic_DNA"/>
</dbReference>
<dbReference type="RefSeq" id="WP_380205224.1">
    <property type="nucleotide sequence ID" value="NZ_JBHTEK010000001.1"/>
</dbReference>
<keyword evidence="1" id="KW-0238">DNA-binding</keyword>
<reference evidence="4" key="1">
    <citation type="journal article" date="2019" name="Int. J. Syst. Evol. Microbiol.">
        <title>The Global Catalogue of Microorganisms (GCM) 10K type strain sequencing project: providing services to taxonomists for standard genome sequencing and annotation.</title>
        <authorList>
            <consortium name="The Broad Institute Genomics Platform"/>
            <consortium name="The Broad Institute Genome Sequencing Center for Infectious Disease"/>
            <person name="Wu L."/>
            <person name="Ma J."/>
        </authorList>
    </citation>
    <scope>NUCLEOTIDE SEQUENCE [LARGE SCALE GENOMIC DNA]</scope>
    <source>
        <strain evidence="4">JCM 19635</strain>
    </source>
</reference>
<evidence type="ECO:0000313" key="4">
    <source>
        <dbReference type="Proteomes" id="UP001596513"/>
    </source>
</evidence>
<gene>
    <name evidence="3" type="ORF">ACFQT0_22015</name>
</gene>
<dbReference type="InterPro" id="IPR011010">
    <property type="entry name" value="DNA_brk_join_enz"/>
</dbReference>
<name>A0ABW2UBE6_9BACT</name>
<accession>A0ABW2UBE6</accession>
<organism evidence="3 4">
    <name type="scientific">Hymenobacter humi</name>
    <dbReference type="NCBI Taxonomy" id="1411620"/>
    <lineage>
        <taxon>Bacteria</taxon>
        <taxon>Pseudomonadati</taxon>
        <taxon>Bacteroidota</taxon>
        <taxon>Cytophagia</taxon>
        <taxon>Cytophagales</taxon>
        <taxon>Hymenobacteraceae</taxon>
        <taxon>Hymenobacter</taxon>
    </lineage>
</organism>
<keyword evidence="2" id="KW-0233">DNA recombination</keyword>